<evidence type="ECO:0000313" key="2">
    <source>
        <dbReference type="EMBL" id="BAD60534.1"/>
    </source>
</evidence>
<dbReference type="HOGENOM" id="CLU_778089_0_0_11"/>
<protein>
    <submittedName>
        <fullName evidence="2">Uncharacterized protein</fullName>
    </submittedName>
</protein>
<keyword evidence="2" id="KW-0614">Plasmid</keyword>
<geneLocation type="plasmid" evidence="2 3">
    <name>pNF1</name>
</geneLocation>
<dbReference type="AlphaFoldDB" id="Q5YMQ7"/>
<keyword evidence="3" id="KW-1185">Reference proteome</keyword>
<dbReference type="EMBL" id="AP006619">
    <property type="protein sequence ID" value="BAD60534.1"/>
    <property type="molecule type" value="Genomic_DNA"/>
</dbReference>
<gene>
    <name evidence="2" type="ordered locus">PNF1_90</name>
</gene>
<dbReference type="KEGG" id="nfa:PNF1_90"/>
<sequence>MKAREGARAQGPLPGLPLSSTPATTSGKDSSVDDLTTNHTEWGTPAPLAPPAPTTRVAVRAVTSGIVGVACEHTEAWRFVTIPTDALGCYDAEADAITTALDGRSWVGDVIALDTVTGCDGQQFTAGCSTWTVFSDEVSDDPDHALPERLRAEIGHWNCEHALFGGRPAEGWTTESDPDELLALAVLERWTFETAGFRAFAERPEESPNLVRLTVFRDGAEPLCEYIAFSTAEAAKEAAVALIVGAITADQATRLPTYAQRVAALPHPLPSSGVVFTARIVTDDSVEPEHGPAQRADIVITADGDTDPVATYSLTSNPLDPIPDEPTDVLARHGWRMAGPGHLDTDRYLIVRVERA</sequence>
<dbReference type="Proteomes" id="UP000006820">
    <property type="component" value="Plasmid pNF1"/>
</dbReference>
<evidence type="ECO:0000256" key="1">
    <source>
        <dbReference type="SAM" id="MobiDB-lite"/>
    </source>
</evidence>
<accession>Q5YMQ7</accession>
<organism evidence="2 3">
    <name type="scientific">Nocardia farcinica (strain IFM 10152)</name>
    <dbReference type="NCBI Taxonomy" id="247156"/>
    <lineage>
        <taxon>Bacteria</taxon>
        <taxon>Bacillati</taxon>
        <taxon>Actinomycetota</taxon>
        <taxon>Actinomycetes</taxon>
        <taxon>Mycobacteriales</taxon>
        <taxon>Nocardiaceae</taxon>
        <taxon>Nocardia</taxon>
    </lineage>
</organism>
<feature type="compositionally biased region" description="Low complexity" evidence="1">
    <location>
        <begin position="11"/>
        <end position="27"/>
    </location>
</feature>
<reference evidence="2 3" key="1">
    <citation type="journal article" date="2004" name="Proc. Natl. Acad. Sci. U.S.A.">
        <title>The complete genomic sequence of Nocardia farcinica IFM 10152.</title>
        <authorList>
            <person name="Ishikawa J."/>
            <person name="Yamashita A."/>
            <person name="Mikami Y."/>
            <person name="Hoshino Y."/>
            <person name="Kurita H."/>
            <person name="Hotta K."/>
            <person name="Shiba T."/>
            <person name="Hattori M."/>
        </authorList>
    </citation>
    <scope>NUCLEOTIDE SEQUENCE [LARGE SCALE GENOMIC DNA]</scope>
    <source>
        <strain evidence="2 3">IFM 10152</strain>
        <plasmid evidence="3">Plasmid pNF1</plasmid>
    </source>
</reference>
<proteinExistence type="predicted"/>
<feature type="region of interest" description="Disordered" evidence="1">
    <location>
        <begin position="1"/>
        <end position="51"/>
    </location>
</feature>
<evidence type="ECO:0000313" key="3">
    <source>
        <dbReference type="Proteomes" id="UP000006820"/>
    </source>
</evidence>
<name>Q5YMQ7_NOCFA</name>